<feature type="compositionally biased region" description="Low complexity" evidence="2">
    <location>
        <begin position="532"/>
        <end position="549"/>
    </location>
</feature>
<evidence type="ECO:0000259" key="3">
    <source>
        <dbReference type="PROSITE" id="PS51670"/>
    </source>
</evidence>
<feature type="domain" description="ShKT" evidence="3">
    <location>
        <begin position="616"/>
        <end position="653"/>
    </location>
</feature>
<evidence type="ECO:0000313" key="4">
    <source>
        <dbReference type="EMBL" id="KAL3076001.1"/>
    </source>
</evidence>
<feature type="compositionally biased region" description="Basic residues" evidence="2">
    <location>
        <begin position="258"/>
        <end position="273"/>
    </location>
</feature>
<dbReference type="InterPro" id="IPR003582">
    <property type="entry name" value="ShKT_dom"/>
</dbReference>
<dbReference type="Pfam" id="PF01549">
    <property type="entry name" value="ShK"/>
    <property type="match status" value="1"/>
</dbReference>
<evidence type="ECO:0000256" key="2">
    <source>
        <dbReference type="SAM" id="MobiDB-lite"/>
    </source>
</evidence>
<comment type="caution">
    <text evidence="1">Lacks conserved residue(s) required for the propagation of feature annotation.</text>
</comment>
<feature type="region of interest" description="Disordered" evidence="2">
    <location>
        <begin position="522"/>
        <end position="549"/>
    </location>
</feature>
<evidence type="ECO:0000256" key="1">
    <source>
        <dbReference type="PROSITE-ProRule" id="PRU01005"/>
    </source>
</evidence>
<feature type="compositionally biased region" description="Basic and acidic residues" evidence="2">
    <location>
        <begin position="316"/>
        <end position="326"/>
    </location>
</feature>
<feature type="compositionally biased region" description="Polar residues" evidence="2">
    <location>
        <begin position="129"/>
        <end position="148"/>
    </location>
</feature>
<feature type="region of interest" description="Disordered" evidence="2">
    <location>
        <begin position="75"/>
        <end position="170"/>
    </location>
</feature>
<feature type="region of interest" description="Disordered" evidence="2">
    <location>
        <begin position="574"/>
        <end position="595"/>
    </location>
</feature>
<gene>
    <name evidence="4" type="ORF">niasHT_032598</name>
</gene>
<evidence type="ECO:0000313" key="5">
    <source>
        <dbReference type="Proteomes" id="UP001620626"/>
    </source>
</evidence>
<comment type="caution">
    <text evidence="4">The sequence shown here is derived from an EMBL/GenBank/DDBJ whole genome shotgun (WGS) entry which is preliminary data.</text>
</comment>
<dbReference type="EMBL" id="JBICBT010001264">
    <property type="protein sequence ID" value="KAL3076001.1"/>
    <property type="molecule type" value="Genomic_DNA"/>
</dbReference>
<dbReference type="AlphaFoldDB" id="A0ABD2IET9"/>
<sequence length="653" mass="73315">MCYLLEKRKQNQIEEAPAVGHRKVPKMREEHSGEKKEKKLMIMEMANTDEQQMPEVMPSIREDDNDGIDQPLSDQQTINTGALPNELDKSLPAADAQNDGHQFQEAAKAPKLAEFDQENGEENAGSYGRTWNDQSLRINDRPQGNSDEFGTRQADDQQQGSSRKMFDGVLRDRGGRAVRVEDLPGGISGALERVRLRYGFGNGTMEEMLANLLLDTERDIANGLKQILGELKKLEGPAERQRKVPIFNNDNEDEKERRKNKMRKFGRNGKRGGKSGSDEESDKDAETSIGQQKKGPRKAAEVPILDEMVELIKKQRTTLDRRKEQSEESEDNWGKAKKKPKPQLSSTRANNRRRRILTAPTRAASSVQSRGPAKTLVLPRRVGCRLLVGQLRMAIDSQPNAVRFWPSLCQWSAGQLFTTADSANGGPSPVYSLPLPQQQQQREGQAVPAAQPQQVPMQPAKQAVVWQQPVYVQFPQQIQQQQTQRGQQPQQFPQQQQQQVQPQQPQTVYVQQQPAQQQLQAVPAPLPPPQQQPQIVVQRPAQPPQQQQQFLLPNQQQQPQQNLLVADAAAPAGGMPRAPLLQQPTRMSSSSSSRGSYVMLRKNAIGGGNNIVGPKCRDYYPYCEQIVPRGFCISEVYPLRMKREYCPQSCGLC</sequence>
<dbReference type="Proteomes" id="UP001620626">
    <property type="component" value="Unassembled WGS sequence"/>
</dbReference>
<name>A0ABD2IET9_9BILA</name>
<organism evidence="4 5">
    <name type="scientific">Heterodera trifolii</name>
    <dbReference type="NCBI Taxonomy" id="157864"/>
    <lineage>
        <taxon>Eukaryota</taxon>
        <taxon>Metazoa</taxon>
        <taxon>Ecdysozoa</taxon>
        <taxon>Nematoda</taxon>
        <taxon>Chromadorea</taxon>
        <taxon>Rhabditida</taxon>
        <taxon>Tylenchina</taxon>
        <taxon>Tylenchomorpha</taxon>
        <taxon>Tylenchoidea</taxon>
        <taxon>Heteroderidae</taxon>
        <taxon>Heteroderinae</taxon>
        <taxon>Heterodera</taxon>
    </lineage>
</organism>
<dbReference type="SMART" id="SM00254">
    <property type="entry name" value="ShKT"/>
    <property type="match status" value="1"/>
</dbReference>
<feature type="region of interest" description="Disordered" evidence="2">
    <location>
        <begin position="236"/>
        <end position="302"/>
    </location>
</feature>
<feature type="compositionally biased region" description="Basic and acidic residues" evidence="2">
    <location>
        <begin position="1"/>
        <end position="12"/>
    </location>
</feature>
<dbReference type="Gene3D" id="1.10.10.1940">
    <property type="match status" value="1"/>
</dbReference>
<reference evidence="4 5" key="1">
    <citation type="submission" date="2024-10" db="EMBL/GenBank/DDBJ databases">
        <authorList>
            <person name="Kim D."/>
        </authorList>
    </citation>
    <scope>NUCLEOTIDE SEQUENCE [LARGE SCALE GENOMIC DNA]</scope>
    <source>
        <strain evidence="4">BH-2024</strain>
    </source>
</reference>
<dbReference type="PROSITE" id="PS51670">
    <property type="entry name" value="SHKT"/>
    <property type="match status" value="1"/>
</dbReference>
<feature type="region of interest" description="Disordered" evidence="2">
    <location>
        <begin position="1"/>
        <end position="39"/>
    </location>
</feature>
<keyword evidence="5" id="KW-1185">Reference proteome</keyword>
<proteinExistence type="predicted"/>
<feature type="region of interest" description="Disordered" evidence="2">
    <location>
        <begin position="316"/>
        <end position="372"/>
    </location>
</feature>
<feature type="compositionally biased region" description="Basic and acidic residues" evidence="2">
    <location>
        <begin position="26"/>
        <end position="39"/>
    </location>
</feature>
<feature type="region of interest" description="Disordered" evidence="2">
    <location>
        <begin position="420"/>
        <end position="455"/>
    </location>
</feature>
<accession>A0ABD2IET9</accession>
<feature type="compositionally biased region" description="Low complexity" evidence="2">
    <location>
        <begin position="433"/>
        <end position="455"/>
    </location>
</feature>
<protein>
    <recommendedName>
        <fullName evidence="3">ShKT domain-containing protein</fullName>
    </recommendedName>
</protein>